<protein>
    <submittedName>
        <fullName evidence="2">Uncharacterized protein</fullName>
    </submittedName>
</protein>
<keyword evidence="1" id="KW-0732">Signal</keyword>
<organism evidence="2 3">
    <name type="scientific">Dibothriocephalus latus</name>
    <name type="common">Fish tapeworm</name>
    <name type="synonym">Diphyllobothrium latum</name>
    <dbReference type="NCBI Taxonomy" id="60516"/>
    <lineage>
        <taxon>Eukaryota</taxon>
        <taxon>Metazoa</taxon>
        <taxon>Spiralia</taxon>
        <taxon>Lophotrochozoa</taxon>
        <taxon>Platyhelminthes</taxon>
        <taxon>Cestoda</taxon>
        <taxon>Eucestoda</taxon>
        <taxon>Diphyllobothriidea</taxon>
        <taxon>Diphyllobothriidae</taxon>
        <taxon>Dibothriocephalus</taxon>
    </lineage>
</organism>
<evidence type="ECO:0000313" key="3">
    <source>
        <dbReference type="Proteomes" id="UP000281553"/>
    </source>
</evidence>
<name>A0A3P7P4Y8_DIBLA</name>
<accession>A0A3P7P4Y8</accession>
<evidence type="ECO:0000313" key="2">
    <source>
        <dbReference type="EMBL" id="VDN15549.1"/>
    </source>
</evidence>
<feature type="signal peptide" evidence="1">
    <location>
        <begin position="1"/>
        <end position="19"/>
    </location>
</feature>
<dbReference type="EMBL" id="UYRU01062874">
    <property type="protein sequence ID" value="VDN15549.1"/>
    <property type="molecule type" value="Genomic_DNA"/>
</dbReference>
<evidence type="ECO:0000256" key="1">
    <source>
        <dbReference type="SAM" id="SignalP"/>
    </source>
</evidence>
<sequence length="126" mass="13956">MRTQLTLLWVLLGLAVLSASSVQPPDRAALAVKTDDLTHDDEEEPPLLEDKVLAPARISLKPNLRNVGPAVKCAWNGTKNFGRRAWNGTKNFGRRAWNGTKKVAKWLAEKLEISIDLDMPNNNGTK</sequence>
<keyword evidence="3" id="KW-1185">Reference proteome</keyword>
<reference evidence="2 3" key="1">
    <citation type="submission" date="2018-11" db="EMBL/GenBank/DDBJ databases">
        <authorList>
            <consortium name="Pathogen Informatics"/>
        </authorList>
    </citation>
    <scope>NUCLEOTIDE SEQUENCE [LARGE SCALE GENOMIC DNA]</scope>
</reference>
<gene>
    <name evidence="2" type="ORF">DILT_LOCUS11380</name>
</gene>
<dbReference type="Proteomes" id="UP000281553">
    <property type="component" value="Unassembled WGS sequence"/>
</dbReference>
<feature type="chain" id="PRO_5017932169" evidence="1">
    <location>
        <begin position="20"/>
        <end position="126"/>
    </location>
</feature>
<dbReference type="AlphaFoldDB" id="A0A3P7P4Y8"/>
<proteinExistence type="predicted"/>